<dbReference type="AlphaFoldDB" id="A0A369XJF3"/>
<dbReference type="EMBL" id="QPGA01000038">
    <property type="protein sequence ID" value="RDE49565.1"/>
    <property type="molecule type" value="Genomic_DNA"/>
</dbReference>
<evidence type="ECO:0000313" key="2">
    <source>
        <dbReference type="Proteomes" id="UP000253831"/>
    </source>
</evidence>
<name>A0A369XJF3_9PROT</name>
<reference evidence="1 2" key="1">
    <citation type="submission" date="2018-05" db="EMBL/GenBank/DDBJ databases">
        <title>Integrated omic analyses show evidence that a Ca. Accumulibacter phosphatis strain performs denitrification under micro-aerobic conditions.</title>
        <authorList>
            <person name="Camejo P.Y."/>
            <person name="Katherine M.D."/>
            <person name="Daniel N.R."/>
        </authorList>
    </citation>
    <scope>NUCLEOTIDE SEQUENCE [LARGE SCALE GENOMIC DNA]</scope>
    <source>
        <strain evidence="1">UW-LDO-IC</strain>
    </source>
</reference>
<dbReference type="InterPro" id="IPR017850">
    <property type="entry name" value="Alkaline_phosphatase_core_sf"/>
</dbReference>
<evidence type="ECO:0000313" key="1">
    <source>
        <dbReference type="EMBL" id="RDE49565.1"/>
    </source>
</evidence>
<comment type="caution">
    <text evidence="1">The sequence shown here is derived from an EMBL/GenBank/DDBJ whole genome shotgun (WGS) entry which is preliminary data.</text>
</comment>
<organism evidence="1 2">
    <name type="scientific">Candidatus Accumulibacter meliphilus</name>
    <dbReference type="NCBI Taxonomy" id="2211374"/>
    <lineage>
        <taxon>Bacteria</taxon>
        <taxon>Pseudomonadati</taxon>
        <taxon>Pseudomonadota</taxon>
        <taxon>Betaproteobacteria</taxon>
        <taxon>Candidatus Accumulibacter</taxon>
    </lineage>
</organism>
<dbReference type="NCBIfam" id="NF033449">
    <property type="entry name" value="BREX_PglZ_3"/>
    <property type="match status" value="1"/>
</dbReference>
<dbReference type="SUPFAM" id="SSF53649">
    <property type="entry name" value="Alkaline phosphatase-like"/>
    <property type="match status" value="1"/>
</dbReference>
<dbReference type="Proteomes" id="UP000253831">
    <property type="component" value="Unassembled WGS sequence"/>
</dbReference>
<protein>
    <submittedName>
        <fullName evidence="1">BREX-3 system phosphatase PglZ</fullName>
    </submittedName>
</protein>
<accession>A0A369XJF3</accession>
<proteinExistence type="predicted"/>
<sequence length="676" mass="76183">MTLRTAGWRAPILQHFSEASAKAGRLTVVSDPDDLLTEPGVVERLAERGFELITFADPVAFRYAYESRFRQHWDRGEATHLVVVIRTDQGDLRSIPYDLLEEARESGRVLSFSLVDLFPSLAPNVVDELDQQHFDVLSLAVEKASPGKLGTNATRDFVLRHLFEIAPELVKKPVDLLRVLLRRHYRSQVFPASFDDRFIELLTQNKVWRSWPLERIVSNREAFLAFLAERWPHFLVANGFEVVPGREPPEPSMSGPRELPFDHDDVRVYMDNLFVEGLLETTAAVRAVDDDRWFGVGIAGSPASSAEGRFSHLLDELAPAIPSAEEANFQQWQEFALRWGTWVRLRWQTQPDRDAQSEADAVAFVTRVQAAFSTWLLRRFGPMSSLPYLPQPVLGHHVPHYLAHHLGQPGTERVALLVIDGMAIDQWRILRDTLEGFHVDEHAIFSWIPTLTQIGRQAIFSGRIPLEFATSIEGTHREPQHWSNFWQDRGLPERAIRYLKPQGKNESFEPVAEGILSAADDKNVRVIGAVIGLIDQSMHQVGLGTPGLHGLVEVWARTKQLSELVSALIQRGFVVFITADHGNVFGRGFGKPDVGATAQQRGERVHIFRNKDFRDNTAPQYPDAIEWPQVGLPENYFPLIAPYGSCFMPDGTEAVSHGGIALEEVMVPFVRIAARP</sequence>
<dbReference type="Pfam" id="PF08665">
    <property type="entry name" value="PglZ"/>
    <property type="match status" value="1"/>
</dbReference>
<gene>
    <name evidence="1" type="primary">pglZ</name>
    <name evidence="1" type="ORF">DVS81_15905</name>
</gene>